<keyword evidence="2 4" id="KW-0012">Acyltransferase</keyword>
<dbReference type="Gene3D" id="3.40.630.30">
    <property type="match status" value="1"/>
</dbReference>
<dbReference type="PROSITE" id="PS51186">
    <property type="entry name" value="GNAT"/>
    <property type="match status" value="1"/>
</dbReference>
<proteinExistence type="predicted"/>
<dbReference type="InterPro" id="IPR000182">
    <property type="entry name" value="GNAT_dom"/>
</dbReference>
<dbReference type="Pfam" id="PF00583">
    <property type="entry name" value="Acetyltransf_1"/>
    <property type="match status" value="1"/>
</dbReference>
<evidence type="ECO:0000259" key="3">
    <source>
        <dbReference type="PROSITE" id="PS51186"/>
    </source>
</evidence>
<keyword evidence="1 4" id="KW-0808">Transferase</keyword>
<evidence type="ECO:0000256" key="1">
    <source>
        <dbReference type="ARBA" id="ARBA00022679"/>
    </source>
</evidence>
<dbReference type="AlphaFoldDB" id="A0A165I996"/>
<gene>
    <name evidence="4" type="ORF">LAESUDRAFT_719068</name>
</gene>
<accession>A0A165I996</accession>
<dbReference type="Proteomes" id="UP000076871">
    <property type="component" value="Unassembled WGS sequence"/>
</dbReference>
<dbReference type="GO" id="GO:0016747">
    <property type="term" value="F:acyltransferase activity, transferring groups other than amino-acyl groups"/>
    <property type="evidence" value="ECO:0007669"/>
    <property type="project" value="InterPro"/>
</dbReference>
<reference evidence="4 5" key="1">
    <citation type="journal article" date="2016" name="Mol. Biol. Evol.">
        <title>Comparative Genomics of Early-Diverging Mushroom-Forming Fungi Provides Insights into the Origins of Lignocellulose Decay Capabilities.</title>
        <authorList>
            <person name="Nagy L.G."/>
            <person name="Riley R."/>
            <person name="Tritt A."/>
            <person name="Adam C."/>
            <person name="Daum C."/>
            <person name="Floudas D."/>
            <person name="Sun H."/>
            <person name="Yadav J.S."/>
            <person name="Pangilinan J."/>
            <person name="Larsson K.H."/>
            <person name="Matsuura K."/>
            <person name="Barry K."/>
            <person name="Labutti K."/>
            <person name="Kuo R."/>
            <person name="Ohm R.A."/>
            <person name="Bhattacharya S.S."/>
            <person name="Shirouzu T."/>
            <person name="Yoshinaga Y."/>
            <person name="Martin F.M."/>
            <person name="Grigoriev I.V."/>
            <person name="Hibbett D.S."/>
        </authorList>
    </citation>
    <scope>NUCLEOTIDE SEQUENCE [LARGE SCALE GENOMIC DNA]</scope>
    <source>
        <strain evidence="4 5">93-53</strain>
    </source>
</reference>
<dbReference type="RefSeq" id="XP_040770270.1">
    <property type="nucleotide sequence ID" value="XM_040907558.1"/>
</dbReference>
<dbReference type="EMBL" id="KV427605">
    <property type="protein sequence ID" value="KZT12760.1"/>
    <property type="molecule type" value="Genomic_DNA"/>
</dbReference>
<protein>
    <submittedName>
        <fullName evidence="4">Acyl-CoA N-acyltransferase</fullName>
    </submittedName>
</protein>
<keyword evidence="5" id="KW-1185">Reference proteome</keyword>
<dbReference type="InterPro" id="IPR016181">
    <property type="entry name" value="Acyl_CoA_acyltransferase"/>
</dbReference>
<evidence type="ECO:0000313" key="5">
    <source>
        <dbReference type="Proteomes" id="UP000076871"/>
    </source>
</evidence>
<evidence type="ECO:0000313" key="4">
    <source>
        <dbReference type="EMBL" id="KZT12760.1"/>
    </source>
</evidence>
<dbReference type="InParanoid" id="A0A165I996"/>
<feature type="domain" description="N-acetyltransferase" evidence="3">
    <location>
        <begin position="83"/>
        <end position="222"/>
    </location>
</feature>
<name>A0A165I996_9APHY</name>
<dbReference type="SUPFAM" id="SSF55729">
    <property type="entry name" value="Acyl-CoA N-acyltransferases (Nat)"/>
    <property type="match status" value="1"/>
</dbReference>
<dbReference type="CDD" id="cd04301">
    <property type="entry name" value="NAT_SF"/>
    <property type="match status" value="1"/>
</dbReference>
<sequence>MTDDASRKSTYIREVAASDSAALSRICLLTGDAGKSAEHLHDYDELPGLIYAEPYARLPAAFGFVMVDPAKSDEVVGYILGTHDTRAFEREAVESWFPKIRERYPYHETPAHPDDPTKPLSNDDARYVRLLHHPPHASSLYIQFSPAHLHIDILPEYQRQGWGRTLIARAVKHLEEKGLTRVWLGLDPRNTGAKRFYEKLGFRELEGAPDGTMGLEFEDLQA</sequence>
<organism evidence="4 5">
    <name type="scientific">Laetiporus sulphureus 93-53</name>
    <dbReference type="NCBI Taxonomy" id="1314785"/>
    <lineage>
        <taxon>Eukaryota</taxon>
        <taxon>Fungi</taxon>
        <taxon>Dikarya</taxon>
        <taxon>Basidiomycota</taxon>
        <taxon>Agaricomycotina</taxon>
        <taxon>Agaricomycetes</taxon>
        <taxon>Polyporales</taxon>
        <taxon>Laetiporus</taxon>
    </lineage>
</organism>
<evidence type="ECO:0000256" key="2">
    <source>
        <dbReference type="ARBA" id="ARBA00023315"/>
    </source>
</evidence>
<dbReference type="InterPro" id="IPR050680">
    <property type="entry name" value="YpeA/RimI_acetyltransf"/>
</dbReference>
<dbReference type="OrthoDB" id="9975416at2759"/>
<dbReference type="PANTHER" id="PTHR43420">
    <property type="entry name" value="ACETYLTRANSFERASE"/>
    <property type="match status" value="1"/>
</dbReference>
<dbReference type="GeneID" id="63824587"/>